<evidence type="ECO:0000313" key="1">
    <source>
        <dbReference type="EMBL" id="CAB4130661.1"/>
    </source>
</evidence>
<reference evidence="1" key="1">
    <citation type="submission" date="2020-04" db="EMBL/GenBank/DDBJ databases">
        <authorList>
            <person name="Chiriac C."/>
            <person name="Salcher M."/>
            <person name="Ghai R."/>
            <person name="Kavagutti S V."/>
        </authorList>
    </citation>
    <scope>NUCLEOTIDE SEQUENCE</scope>
</reference>
<dbReference type="EMBL" id="LR796247">
    <property type="protein sequence ID" value="CAB4130661.1"/>
    <property type="molecule type" value="Genomic_DNA"/>
</dbReference>
<gene>
    <name evidence="1" type="ORF">UFOVP132_5</name>
</gene>
<organism evidence="1">
    <name type="scientific">uncultured Caudovirales phage</name>
    <dbReference type="NCBI Taxonomy" id="2100421"/>
    <lineage>
        <taxon>Viruses</taxon>
        <taxon>Duplodnaviria</taxon>
        <taxon>Heunggongvirae</taxon>
        <taxon>Uroviricota</taxon>
        <taxon>Caudoviricetes</taxon>
        <taxon>Peduoviridae</taxon>
        <taxon>Maltschvirus</taxon>
        <taxon>Maltschvirus maltsch</taxon>
    </lineage>
</organism>
<protein>
    <submittedName>
        <fullName evidence="1">Uncharacterized protein</fullName>
    </submittedName>
</protein>
<accession>A0A6J5L886</accession>
<proteinExistence type="predicted"/>
<name>A0A6J5L886_9CAUD</name>
<sequence>MNRFIVKYDIKHTERSSLLSGVLMPEQCKFVNLQDAIKFVRAMRGHRTPKYEVVGMPVIERLSNYN</sequence>